<evidence type="ECO:0000256" key="1">
    <source>
        <dbReference type="ARBA" id="ARBA00005436"/>
    </source>
</evidence>
<dbReference type="OrthoDB" id="2194681at2759"/>
<dbReference type="RefSeq" id="XP_031852382.1">
    <property type="nucleotide sequence ID" value="XM_031996491.1"/>
</dbReference>
<dbReference type="GO" id="GO:0022625">
    <property type="term" value="C:cytosolic large ribosomal subunit"/>
    <property type="evidence" value="ECO:0007669"/>
    <property type="project" value="TreeGrafter"/>
</dbReference>
<dbReference type="AlphaFoldDB" id="A0A5E8BG66"/>
<dbReference type="Gene3D" id="1.10.10.1410">
    <property type="match status" value="1"/>
</dbReference>
<evidence type="ECO:0008006" key="7">
    <source>
        <dbReference type="Google" id="ProtNLM"/>
    </source>
</evidence>
<keyword evidence="2" id="KW-0689">Ribosomal protein</keyword>
<gene>
    <name evidence="5" type="ORF">SAPINGB_P001771</name>
</gene>
<dbReference type="CDD" id="cd05831">
    <property type="entry name" value="Ribosomal_P1"/>
    <property type="match status" value="1"/>
</dbReference>
<dbReference type="Pfam" id="PF00428">
    <property type="entry name" value="Ribosomal_60s"/>
    <property type="match status" value="1"/>
</dbReference>
<dbReference type="EMBL" id="CABVLU010000002">
    <property type="protein sequence ID" value="VVT48422.1"/>
    <property type="molecule type" value="Genomic_DNA"/>
</dbReference>
<dbReference type="InterPro" id="IPR027534">
    <property type="entry name" value="Ribosomal_P1/P2"/>
</dbReference>
<feature type="compositionally biased region" description="Acidic residues" evidence="4">
    <location>
        <begin position="86"/>
        <end position="102"/>
    </location>
</feature>
<dbReference type="GO" id="GO:0003735">
    <property type="term" value="F:structural constituent of ribosome"/>
    <property type="evidence" value="ECO:0007669"/>
    <property type="project" value="InterPro"/>
</dbReference>
<dbReference type="GeneID" id="43580591"/>
<feature type="region of interest" description="Disordered" evidence="4">
    <location>
        <begin position="67"/>
        <end position="108"/>
    </location>
</feature>
<protein>
    <recommendedName>
        <fullName evidence="7">60S acidic ribosomal protein P1</fullName>
    </recommendedName>
</protein>
<dbReference type="PANTHER" id="PTHR45696:SF10">
    <property type="entry name" value="LARGE RIBOSOMAL SUBUNIT PROTEIN P1"/>
    <property type="match status" value="1"/>
</dbReference>
<reference evidence="5 6" key="1">
    <citation type="submission" date="2019-09" db="EMBL/GenBank/DDBJ databases">
        <authorList>
            <person name="Brejova B."/>
        </authorList>
    </citation>
    <scope>NUCLEOTIDE SEQUENCE [LARGE SCALE GENOMIC DNA]</scope>
</reference>
<dbReference type="FunFam" id="1.10.10.1410:FF:000001">
    <property type="entry name" value="60S acidic ribosomal protein P1"/>
    <property type="match status" value="1"/>
</dbReference>
<dbReference type="HAMAP" id="MF_01478">
    <property type="entry name" value="Ribosomal_L12_arch"/>
    <property type="match status" value="1"/>
</dbReference>
<dbReference type="InterPro" id="IPR038716">
    <property type="entry name" value="P1/P2_N_sf"/>
</dbReference>
<comment type="similarity">
    <text evidence="1">Belongs to the eukaryotic ribosomal protein P1/P2 family.</text>
</comment>
<dbReference type="GO" id="GO:0002181">
    <property type="term" value="P:cytoplasmic translation"/>
    <property type="evidence" value="ECO:0007669"/>
    <property type="project" value="TreeGrafter"/>
</dbReference>
<sequence>MSTNELAVSYAALILADAEVEITADNLLTLTKSAGVTGVEPIWAQLFSKALNGQNILELLTQFSAGGAGPAAAGPAAAASGAAAEEAAEEEEEEKEESDDDMGFGLFD</sequence>
<name>A0A5E8BG66_9ASCO</name>
<evidence type="ECO:0000256" key="4">
    <source>
        <dbReference type="SAM" id="MobiDB-lite"/>
    </source>
</evidence>
<dbReference type="PANTHER" id="PTHR45696">
    <property type="entry name" value="60S ACIDIC RIBOSOMAL PROTEIN P1"/>
    <property type="match status" value="1"/>
</dbReference>
<proteinExistence type="inferred from homology"/>
<keyword evidence="3" id="KW-0687">Ribonucleoprotein</keyword>
<organism evidence="5 6">
    <name type="scientific">Magnusiomyces paraingens</name>
    <dbReference type="NCBI Taxonomy" id="2606893"/>
    <lineage>
        <taxon>Eukaryota</taxon>
        <taxon>Fungi</taxon>
        <taxon>Dikarya</taxon>
        <taxon>Ascomycota</taxon>
        <taxon>Saccharomycotina</taxon>
        <taxon>Dipodascomycetes</taxon>
        <taxon>Dipodascales</taxon>
        <taxon>Dipodascaceae</taxon>
        <taxon>Magnusiomyces</taxon>
    </lineage>
</organism>
<dbReference type="GO" id="GO:0006414">
    <property type="term" value="P:translational elongation"/>
    <property type="evidence" value="ECO:0007669"/>
    <property type="project" value="InterPro"/>
</dbReference>
<dbReference type="Proteomes" id="UP000398389">
    <property type="component" value="Unassembled WGS sequence"/>
</dbReference>
<keyword evidence="6" id="KW-1185">Reference proteome</keyword>
<accession>A0A5E8BG66</accession>
<feature type="compositionally biased region" description="Low complexity" evidence="4">
    <location>
        <begin position="70"/>
        <end position="85"/>
    </location>
</feature>
<evidence type="ECO:0000256" key="3">
    <source>
        <dbReference type="ARBA" id="ARBA00023274"/>
    </source>
</evidence>
<dbReference type="GO" id="GO:0030295">
    <property type="term" value="F:protein kinase activator activity"/>
    <property type="evidence" value="ECO:0007669"/>
    <property type="project" value="TreeGrafter"/>
</dbReference>
<evidence type="ECO:0000313" key="5">
    <source>
        <dbReference type="EMBL" id="VVT48422.1"/>
    </source>
</evidence>
<dbReference type="GO" id="GO:0043021">
    <property type="term" value="F:ribonucleoprotein complex binding"/>
    <property type="evidence" value="ECO:0007669"/>
    <property type="project" value="TreeGrafter"/>
</dbReference>
<evidence type="ECO:0000256" key="2">
    <source>
        <dbReference type="ARBA" id="ARBA00022980"/>
    </source>
</evidence>
<evidence type="ECO:0000313" key="6">
    <source>
        <dbReference type="Proteomes" id="UP000398389"/>
    </source>
</evidence>